<evidence type="ECO:0000313" key="3">
    <source>
        <dbReference type="Proteomes" id="UP001174677"/>
    </source>
</evidence>
<feature type="domain" description="TIR" evidence="1">
    <location>
        <begin position="32"/>
        <end position="184"/>
    </location>
</feature>
<keyword evidence="3" id="KW-1185">Reference proteome</keyword>
<evidence type="ECO:0000313" key="2">
    <source>
        <dbReference type="EMBL" id="KAJ9136202.1"/>
    </source>
</evidence>
<dbReference type="Gene3D" id="3.40.50.10140">
    <property type="entry name" value="Toll/interleukin-1 receptor homology (TIR) domain"/>
    <property type="match status" value="1"/>
</dbReference>
<dbReference type="InterPro" id="IPR000157">
    <property type="entry name" value="TIR_dom"/>
</dbReference>
<dbReference type="Proteomes" id="UP001174677">
    <property type="component" value="Chromosome 18"/>
</dbReference>
<reference evidence="2 3" key="1">
    <citation type="journal article" date="2023" name="Plant Biotechnol. J.">
        <title>Chromosome-level wild Hevea brasiliensis genome provides new tools for genomic-assisted breeding and valuable loci to elevate rubber yield.</title>
        <authorList>
            <person name="Cheng H."/>
            <person name="Song X."/>
            <person name="Hu Y."/>
            <person name="Wu T."/>
            <person name="Yang Q."/>
            <person name="An Z."/>
            <person name="Feng S."/>
            <person name="Deng Z."/>
            <person name="Wu W."/>
            <person name="Zeng X."/>
            <person name="Tu M."/>
            <person name="Wang X."/>
            <person name="Huang H."/>
        </authorList>
    </citation>
    <scope>NUCLEOTIDE SEQUENCE [LARGE SCALE GENOMIC DNA]</scope>
    <source>
        <strain evidence="2">MT/VB/25A 57/8</strain>
    </source>
</reference>
<name>A0ABQ9KIW4_HEVBR</name>
<dbReference type="Pfam" id="PF01582">
    <property type="entry name" value="TIR"/>
    <property type="match status" value="1"/>
</dbReference>
<sequence>MQRLPSTANNLSRKILHHHHLLHSRVPAIRPPPCDVFINHRGIDTKRTIAGLLFDHLSRLGLNPFLDNKNMKPGDRLFDKIDSAIGECKLGVAVLSPRYADSYFCLHELALIMETKKRIIPIFCDIKPSELRIKDNGTCPSQELQRFTDALEEAKYTVGLTFDSHKGNWSEFLSKATDAIVKNLIELNGEGNRMNRNYFVQNY</sequence>
<dbReference type="PANTHER" id="PTHR31008:SF40">
    <property type="entry name" value="TOLL-INTERLEUKIN-RESISTANCE (TIR) DOMAIN FAMILY PROTEIN"/>
    <property type="match status" value="1"/>
</dbReference>
<dbReference type="SMART" id="SM00255">
    <property type="entry name" value="TIR"/>
    <property type="match status" value="1"/>
</dbReference>
<comment type="caution">
    <text evidence="2">The sequence shown here is derived from an EMBL/GenBank/DDBJ whole genome shotgun (WGS) entry which is preliminary data.</text>
</comment>
<dbReference type="PANTHER" id="PTHR31008">
    <property type="entry name" value="COP1-INTERACTING PROTEIN-RELATED"/>
    <property type="match status" value="1"/>
</dbReference>
<proteinExistence type="predicted"/>
<dbReference type="InterPro" id="IPR035897">
    <property type="entry name" value="Toll_tir_struct_dom_sf"/>
</dbReference>
<dbReference type="PROSITE" id="PS50104">
    <property type="entry name" value="TIR"/>
    <property type="match status" value="1"/>
</dbReference>
<dbReference type="SUPFAM" id="SSF52200">
    <property type="entry name" value="Toll/Interleukin receptor TIR domain"/>
    <property type="match status" value="1"/>
</dbReference>
<evidence type="ECO:0000259" key="1">
    <source>
        <dbReference type="PROSITE" id="PS50104"/>
    </source>
</evidence>
<protein>
    <recommendedName>
        <fullName evidence="1">TIR domain-containing protein</fullName>
    </recommendedName>
</protein>
<organism evidence="2 3">
    <name type="scientific">Hevea brasiliensis</name>
    <name type="common">Para rubber tree</name>
    <name type="synonym">Siphonia brasiliensis</name>
    <dbReference type="NCBI Taxonomy" id="3981"/>
    <lineage>
        <taxon>Eukaryota</taxon>
        <taxon>Viridiplantae</taxon>
        <taxon>Streptophyta</taxon>
        <taxon>Embryophyta</taxon>
        <taxon>Tracheophyta</taxon>
        <taxon>Spermatophyta</taxon>
        <taxon>Magnoliopsida</taxon>
        <taxon>eudicotyledons</taxon>
        <taxon>Gunneridae</taxon>
        <taxon>Pentapetalae</taxon>
        <taxon>rosids</taxon>
        <taxon>fabids</taxon>
        <taxon>Malpighiales</taxon>
        <taxon>Euphorbiaceae</taxon>
        <taxon>Crotonoideae</taxon>
        <taxon>Micrandreae</taxon>
        <taxon>Hevea</taxon>
    </lineage>
</organism>
<gene>
    <name evidence="2" type="ORF">P3X46_033303</name>
</gene>
<dbReference type="EMBL" id="JARPOI010000018">
    <property type="protein sequence ID" value="KAJ9136202.1"/>
    <property type="molecule type" value="Genomic_DNA"/>
</dbReference>
<accession>A0ABQ9KIW4</accession>